<feature type="compositionally biased region" description="Acidic residues" evidence="2">
    <location>
        <begin position="255"/>
        <end position="272"/>
    </location>
</feature>
<evidence type="ECO:0000313" key="4">
    <source>
        <dbReference type="Proteomes" id="UP000221506"/>
    </source>
</evidence>
<sequence length="327" mass="36672">MLKKLFEGVDGLTDELIARMQPMFEAAVDQKSQATITQLKEAHNAELEELREQLAESAAVNNEERARLMAEKLDVFLERVVGSWINENSEKVQGVAINEAAAVFLGQLAEAAKAFNVVIPESDQSIVESLNDKIQKLEGRLNDTIRENVSLRESEIKTKKLVIAGRVAKGMSEVGKSRLKEAALGSTYRDAKQFKSLVESHRSIIEGEKDVKDQVDEDDLFDDGKAKKSKQKPDGTMGEDFVDGTDKSYPLNIQENDDEDEDDFFDDEDEMDESKKGKKGKKGKLKENDDEDDDDEDEDGDEDEKEKKGVNESVDMSVFKTLVRAKR</sequence>
<protein>
    <submittedName>
        <fullName evidence="3">Putative prohead core protein</fullName>
    </submittedName>
</protein>
<gene>
    <name evidence="3" type="ORF">phiA829_150</name>
</gene>
<dbReference type="Proteomes" id="UP000221506">
    <property type="component" value="Segment"/>
</dbReference>
<feature type="coiled-coil region" evidence="1">
    <location>
        <begin position="33"/>
        <end position="67"/>
    </location>
</feature>
<reference evidence="3 4" key="1">
    <citation type="submission" date="2017-04" db="EMBL/GenBank/DDBJ databases">
        <title>Complete genome sequence and characterization of temperature-dependent bacteriophage phiA8-29 infecting Aeromonas.</title>
        <authorList>
            <person name="He Y."/>
            <person name="Yang H."/>
        </authorList>
    </citation>
    <scope>NUCLEOTIDE SEQUENCE [LARGE SCALE GENOMIC DNA]</scope>
</reference>
<evidence type="ECO:0000256" key="2">
    <source>
        <dbReference type="SAM" id="MobiDB-lite"/>
    </source>
</evidence>
<feature type="region of interest" description="Disordered" evidence="2">
    <location>
        <begin position="209"/>
        <end position="327"/>
    </location>
</feature>
<dbReference type="InterPro" id="IPR057966">
    <property type="entry name" value="T4_SCAF"/>
</dbReference>
<dbReference type="Pfam" id="PF25623">
    <property type="entry name" value="T4_CASP"/>
    <property type="match status" value="1"/>
</dbReference>
<evidence type="ECO:0000256" key="1">
    <source>
        <dbReference type="SAM" id="Coils"/>
    </source>
</evidence>
<feature type="compositionally biased region" description="Acidic residues" evidence="2">
    <location>
        <begin position="288"/>
        <end position="304"/>
    </location>
</feature>
<proteinExistence type="predicted"/>
<evidence type="ECO:0000313" key="3">
    <source>
        <dbReference type="EMBL" id="ARK07970.1"/>
    </source>
</evidence>
<keyword evidence="4" id="KW-1185">Reference proteome</keyword>
<accession>A0A1W6DY92</accession>
<keyword evidence="1" id="KW-0175">Coiled coil</keyword>
<feature type="coiled-coil region" evidence="1">
    <location>
        <begin position="127"/>
        <end position="154"/>
    </location>
</feature>
<name>A0A1W6DY92_9CAUD</name>
<organism evidence="3 4">
    <name type="scientific">Aeromonas phage phiA8-29</name>
    <dbReference type="NCBI Taxonomy" id="1978922"/>
    <lineage>
        <taxon>Viruses</taxon>
        <taxon>Duplodnaviria</taxon>
        <taxon>Heunggongvirae</taxon>
        <taxon>Uroviricota</taxon>
        <taxon>Caudoviricetes</taxon>
        <taxon>Pantevenvirales</taxon>
        <taxon>Ackermannviridae</taxon>
        <taxon>Tedavirus</taxon>
        <taxon>Tedavirus A829</taxon>
    </lineage>
</organism>
<dbReference type="EMBL" id="KY914485">
    <property type="protein sequence ID" value="ARK07970.1"/>
    <property type="molecule type" value="Genomic_DNA"/>
</dbReference>